<protein>
    <submittedName>
        <fullName evidence="2">Uncharacterized protein</fullName>
    </submittedName>
</protein>
<evidence type="ECO:0000313" key="4">
    <source>
        <dbReference type="Proteomes" id="UP000060345"/>
    </source>
</evidence>
<sequence>MKKEMTLTERNASYNDLSRLFTDVATWFHAPMEWLRRYYSAVLEQEVSNKQAFYITQAQIAFILTAFSVMSSVLLHVGCLVWFIFCLYRIGNLPRPLSRKTCRDDDAQ</sequence>
<dbReference type="RefSeq" id="WP_025077849.1">
    <property type="nucleotide sequence ID" value="NZ_BAKO01000005.1"/>
</dbReference>
<gene>
    <name evidence="2" type="ORF">ADJ77_05480</name>
    <name evidence="3" type="ORF">J5A51_12560</name>
</gene>
<dbReference type="Proteomes" id="UP000682005">
    <property type="component" value="Chromosome 1"/>
</dbReference>
<dbReference type="EMBL" id="CP012074">
    <property type="protein sequence ID" value="AKU69256.1"/>
    <property type="molecule type" value="Genomic_DNA"/>
</dbReference>
<dbReference type="OrthoDB" id="1082652at2"/>
<evidence type="ECO:0000313" key="3">
    <source>
        <dbReference type="EMBL" id="QUB86886.1"/>
    </source>
</evidence>
<keyword evidence="1" id="KW-0812">Transmembrane</keyword>
<keyword evidence="5" id="KW-1185">Reference proteome</keyword>
<feature type="transmembrane region" description="Helical" evidence="1">
    <location>
        <begin position="60"/>
        <end position="90"/>
    </location>
</feature>
<keyword evidence="1" id="KW-0472">Membrane</keyword>
<proteinExistence type="predicted"/>
<dbReference type="EMBL" id="CP072370">
    <property type="protein sequence ID" value="QUB86886.1"/>
    <property type="molecule type" value="Genomic_DNA"/>
</dbReference>
<evidence type="ECO:0000313" key="2">
    <source>
        <dbReference type="EMBL" id="AKU69256.1"/>
    </source>
</evidence>
<reference evidence="2 4" key="1">
    <citation type="submission" date="2015-07" db="EMBL/GenBank/DDBJ databases">
        <authorList>
            <person name="Noorani M."/>
        </authorList>
    </citation>
    <scope>NUCLEOTIDE SEQUENCE [LARGE SCALE GENOMIC DNA]</scope>
    <source>
        <strain evidence="2 4">W1435</strain>
    </source>
</reference>
<organism evidence="2 4">
    <name type="scientific">Prevotella fusca JCM 17724</name>
    <dbReference type="NCBI Taxonomy" id="1236517"/>
    <lineage>
        <taxon>Bacteria</taxon>
        <taxon>Pseudomonadati</taxon>
        <taxon>Bacteroidota</taxon>
        <taxon>Bacteroidia</taxon>
        <taxon>Bacteroidales</taxon>
        <taxon>Prevotellaceae</taxon>
        <taxon>Prevotella</taxon>
    </lineage>
</organism>
<dbReference type="KEGG" id="pfus:ADJ77_05480"/>
<evidence type="ECO:0000256" key="1">
    <source>
        <dbReference type="SAM" id="Phobius"/>
    </source>
</evidence>
<dbReference type="Proteomes" id="UP000060345">
    <property type="component" value="Chromosome 1"/>
</dbReference>
<evidence type="ECO:0000313" key="5">
    <source>
        <dbReference type="Proteomes" id="UP000682005"/>
    </source>
</evidence>
<keyword evidence="1" id="KW-1133">Transmembrane helix</keyword>
<dbReference type="AlphaFoldDB" id="A0A0K1NKP6"/>
<accession>A0A0K1NKP6</accession>
<name>A0A0K1NKP6_9BACT</name>
<reference evidence="3 5" key="2">
    <citation type="submission" date="2021-03" db="EMBL/GenBank/DDBJ databases">
        <title>Human Oral Microbial Genomes.</title>
        <authorList>
            <person name="Johnston C.D."/>
            <person name="Chen T."/>
            <person name="Dewhirst F.E."/>
        </authorList>
    </citation>
    <scope>NUCLEOTIDE SEQUENCE [LARGE SCALE GENOMIC DNA]</scope>
    <source>
        <strain evidence="3 5">W1435</strain>
    </source>
</reference>